<dbReference type="SMART" id="SM00900">
    <property type="entry name" value="FMN_bind"/>
    <property type="match status" value="1"/>
</dbReference>
<dbReference type="InterPro" id="IPR007329">
    <property type="entry name" value="FMN-bd"/>
</dbReference>
<evidence type="ECO:0000313" key="3">
    <source>
        <dbReference type="Proteomes" id="UP001276902"/>
    </source>
</evidence>
<sequence>MDGDKIAKVEIVSHSESEGISDPAIEAVPDEIVEAQSTEVETISGATVTSKAIIAAVEDALAKIK</sequence>
<dbReference type="Pfam" id="PF04205">
    <property type="entry name" value="FMN_bind"/>
    <property type="match status" value="1"/>
</dbReference>
<feature type="domain" description="FMN-binding" evidence="1">
    <location>
        <begin position="1"/>
        <end position="64"/>
    </location>
</feature>
<name>A0AB35USM3_9FIRM</name>
<evidence type="ECO:0000259" key="1">
    <source>
        <dbReference type="SMART" id="SM00900"/>
    </source>
</evidence>
<proteinExistence type="predicted"/>
<comment type="caution">
    <text evidence="2">The sequence shown here is derived from an EMBL/GenBank/DDBJ whole genome shotgun (WGS) entry which is preliminary data.</text>
</comment>
<dbReference type="Proteomes" id="UP001276902">
    <property type="component" value="Unassembled WGS sequence"/>
</dbReference>
<dbReference type="Gene3D" id="3.90.1010.20">
    <property type="match status" value="1"/>
</dbReference>
<dbReference type="GO" id="GO:0016020">
    <property type="term" value="C:membrane"/>
    <property type="evidence" value="ECO:0007669"/>
    <property type="project" value="InterPro"/>
</dbReference>
<dbReference type="GO" id="GO:0010181">
    <property type="term" value="F:FMN binding"/>
    <property type="evidence" value="ECO:0007669"/>
    <property type="project" value="InterPro"/>
</dbReference>
<organism evidence="2 3">
    <name type="scientific">Dielma fastidiosa</name>
    <dbReference type="NCBI Taxonomy" id="1034346"/>
    <lineage>
        <taxon>Bacteria</taxon>
        <taxon>Bacillati</taxon>
        <taxon>Bacillota</taxon>
        <taxon>Erysipelotrichia</taxon>
        <taxon>Erysipelotrichales</taxon>
        <taxon>Erysipelotrichaceae</taxon>
        <taxon>Dielma</taxon>
    </lineage>
</organism>
<gene>
    <name evidence="2" type="ORF">MQE39_08675</name>
</gene>
<reference evidence="2" key="1">
    <citation type="submission" date="2022-03" db="EMBL/GenBank/DDBJ databases">
        <title>First case of bacteraemia caused by Dielma fastidiosa in a patient hospitalised with diverticulitis.</title>
        <authorList>
            <person name="Forman-Ankjaer B."/>
            <person name="Hvid-Jensen F."/>
            <person name="Kobel C.M."/>
            <person name="Greve T."/>
        </authorList>
    </citation>
    <scope>NUCLEOTIDE SEQUENCE</scope>
    <source>
        <strain evidence="2">AUH_DF_2021</strain>
    </source>
</reference>
<dbReference type="EMBL" id="JALDAW010000013">
    <property type="protein sequence ID" value="MDY5168189.1"/>
    <property type="molecule type" value="Genomic_DNA"/>
</dbReference>
<protein>
    <submittedName>
        <fullName evidence="2">FMN-binding protein</fullName>
    </submittedName>
</protein>
<dbReference type="AlphaFoldDB" id="A0AB35USM3"/>
<accession>A0AB35USM3</accession>
<evidence type="ECO:0000313" key="2">
    <source>
        <dbReference type="EMBL" id="MDY5168189.1"/>
    </source>
</evidence>